<comment type="subcellular location">
    <subcellularLocation>
        <location evidence="1">Mitochondrion</location>
    </subcellularLocation>
</comment>
<dbReference type="Proteomes" id="UP001230188">
    <property type="component" value="Unassembled WGS sequence"/>
</dbReference>
<reference evidence="8" key="1">
    <citation type="submission" date="2023-01" db="EMBL/GenBank/DDBJ databases">
        <title>Metagenome sequencing of chrysophaentin producing Chrysophaeum taylorii.</title>
        <authorList>
            <person name="Davison J."/>
            <person name="Bewley C."/>
        </authorList>
    </citation>
    <scope>NUCLEOTIDE SEQUENCE</scope>
    <source>
        <strain evidence="8">NIES-1699</strain>
    </source>
</reference>
<keyword evidence="4" id="KW-0689">Ribosomal protein</keyword>
<accession>A0AAD7UQ49</accession>
<dbReference type="PANTHER" id="PTHR21026">
    <property type="entry name" value="39S RIBOSOMAL PROTEIN L32, MITOCHONDRIAL"/>
    <property type="match status" value="1"/>
</dbReference>
<comment type="caution">
    <text evidence="8">The sequence shown here is derived from an EMBL/GenBank/DDBJ whole genome shotgun (WGS) entry which is preliminary data.</text>
</comment>
<dbReference type="GO" id="GO:0005762">
    <property type="term" value="C:mitochondrial large ribosomal subunit"/>
    <property type="evidence" value="ECO:0007669"/>
    <property type="project" value="TreeGrafter"/>
</dbReference>
<keyword evidence="3" id="KW-0809">Transit peptide</keyword>
<dbReference type="EMBL" id="JAQMWT010000022">
    <property type="protein sequence ID" value="KAJ8613789.1"/>
    <property type="molecule type" value="Genomic_DNA"/>
</dbReference>
<dbReference type="GO" id="GO:0006412">
    <property type="term" value="P:translation"/>
    <property type="evidence" value="ECO:0007669"/>
    <property type="project" value="InterPro"/>
</dbReference>
<evidence type="ECO:0000256" key="4">
    <source>
        <dbReference type="ARBA" id="ARBA00022980"/>
    </source>
</evidence>
<protein>
    <recommendedName>
        <fullName evidence="7">Large ribosomal subunit protein bL32m</fullName>
    </recommendedName>
</protein>
<comment type="similarity">
    <text evidence="2">Belongs to the bacterial ribosomal protein bL32 family.</text>
</comment>
<keyword evidence="6" id="KW-0687">Ribonucleoprotein</keyword>
<evidence type="ECO:0000256" key="1">
    <source>
        <dbReference type="ARBA" id="ARBA00004173"/>
    </source>
</evidence>
<dbReference type="GO" id="GO:0003735">
    <property type="term" value="F:structural constituent of ribosome"/>
    <property type="evidence" value="ECO:0007669"/>
    <property type="project" value="InterPro"/>
</dbReference>
<dbReference type="InterPro" id="IPR011332">
    <property type="entry name" value="Ribosomal_zn-bd"/>
</dbReference>
<evidence type="ECO:0000256" key="3">
    <source>
        <dbReference type="ARBA" id="ARBA00022946"/>
    </source>
</evidence>
<dbReference type="Pfam" id="PF01783">
    <property type="entry name" value="Ribosomal_L32p"/>
    <property type="match status" value="1"/>
</dbReference>
<sequence>MMALRLLGQSVQAFVRDVRVGLLESRLAPPAAALTVVDIGGGGLVAEEEHAFWLAAPKKRVSRSRKRKRTSTMGLRPIVHFDVCELCGKPKLHLRLWPCCLEAMAQKTAETKAKN</sequence>
<evidence type="ECO:0000256" key="2">
    <source>
        <dbReference type="ARBA" id="ARBA00008560"/>
    </source>
</evidence>
<keyword evidence="9" id="KW-1185">Reference proteome</keyword>
<name>A0AAD7UQ49_9STRA</name>
<evidence type="ECO:0000256" key="7">
    <source>
        <dbReference type="ARBA" id="ARBA00039935"/>
    </source>
</evidence>
<organism evidence="8 9">
    <name type="scientific">Chrysophaeum taylorii</name>
    <dbReference type="NCBI Taxonomy" id="2483200"/>
    <lineage>
        <taxon>Eukaryota</taxon>
        <taxon>Sar</taxon>
        <taxon>Stramenopiles</taxon>
        <taxon>Ochrophyta</taxon>
        <taxon>Pelagophyceae</taxon>
        <taxon>Pelagomonadales</taxon>
        <taxon>Pelagomonadaceae</taxon>
        <taxon>Chrysophaeum</taxon>
    </lineage>
</organism>
<evidence type="ECO:0000256" key="5">
    <source>
        <dbReference type="ARBA" id="ARBA00023128"/>
    </source>
</evidence>
<dbReference type="NCBIfam" id="TIGR01031">
    <property type="entry name" value="rpmF_bact"/>
    <property type="match status" value="1"/>
</dbReference>
<proteinExistence type="inferred from homology"/>
<keyword evidence="5" id="KW-0496">Mitochondrion</keyword>
<gene>
    <name evidence="8" type="ORF">CTAYLR_008860</name>
</gene>
<evidence type="ECO:0000256" key="6">
    <source>
        <dbReference type="ARBA" id="ARBA00023274"/>
    </source>
</evidence>
<dbReference type="SUPFAM" id="SSF57829">
    <property type="entry name" value="Zn-binding ribosomal proteins"/>
    <property type="match status" value="1"/>
</dbReference>
<evidence type="ECO:0000313" key="8">
    <source>
        <dbReference type="EMBL" id="KAJ8613789.1"/>
    </source>
</evidence>
<dbReference type="AlphaFoldDB" id="A0AAD7UQ49"/>
<evidence type="ECO:0000313" key="9">
    <source>
        <dbReference type="Proteomes" id="UP001230188"/>
    </source>
</evidence>
<dbReference type="InterPro" id="IPR002677">
    <property type="entry name" value="Ribosomal_bL32"/>
</dbReference>
<dbReference type="PANTHER" id="PTHR21026:SF2">
    <property type="entry name" value="LARGE RIBOSOMAL SUBUNIT PROTEIN BL32M"/>
    <property type="match status" value="1"/>
</dbReference>
<dbReference type="InterPro" id="IPR051991">
    <property type="entry name" value="Mitoribosomal_protein_bL32"/>
</dbReference>